<dbReference type="InterPro" id="IPR000642">
    <property type="entry name" value="Peptidase_M41"/>
</dbReference>
<evidence type="ECO:0000256" key="4">
    <source>
        <dbReference type="ARBA" id="ARBA00022519"/>
    </source>
</evidence>
<dbReference type="InterPro" id="IPR041569">
    <property type="entry name" value="AAA_lid_3"/>
</dbReference>
<dbReference type="PROSITE" id="PS00674">
    <property type="entry name" value="AAA"/>
    <property type="match status" value="1"/>
</dbReference>
<dbReference type="GO" id="GO:0006508">
    <property type="term" value="P:proteolysis"/>
    <property type="evidence" value="ECO:0007669"/>
    <property type="project" value="UniProtKB-KW"/>
</dbReference>
<dbReference type="FunFam" id="1.10.8.60:FF:000001">
    <property type="entry name" value="ATP-dependent zinc metalloprotease FtsH"/>
    <property type="match status" value="1"/>
</dbReference>
<dbReference type="Pfam" id="PF01434">
    <property type="entry name" value="Peptidase_M41"/>
    <property type="match status" value="1"/>
</dbReference>
<dbReference type="Gene3D" id="3.40.50.300">
    <property type="entry name" value="P-loop containing nucleotide triphosphate hydrolases"/>
    <property type="match status" value="1"/>
</dbReference>
<dbReference type="InterPro" id="IPR037219">
    <property type="entry name" value="Peptidase_M41-like"/>
</dbReference>
<feature type="binding site" evidence="16">
    <location>
        <position position="427"/>
    </location>
    <ligand>
        <name>Zn(2+)</name>
        <dbReference type="ChEBI" id="CHEBI:29105"/>
        <note>catalytic</note>
    </ligand>
</feature>
<evidence type="ECO:0000256" key="14">
    <source>
        <dbReference type="ARBA" id="ARBA00023136"/>
    </source>
</evidence>
<dbReference type="GO" id="GO:0005524">
    <property type="term" value="F:ATP binding"/>
    <property type="evidence" value="ECO:0007669"/>
    <property type="project" value="UniProtKB-UniRule"/>
</dbReference>
<keyword evidence="4 16" id="KW-0997">Cell inner membrane</keyword>
<dbReference type="STRING" id="869210.Marky_0401"/>
<dbReference type="GO" id="GO:0016887">
    <property type="term" value="F:ATP hydrolysis activity"/>
    <property type="evidence" value="ECO:0007669"/>
    <property type="project" value="UniProtKB-UniRule"/>
</dbReference>
<dbReference type="EC" id="3.4.24.-" evidence="16"/>
<dbReference type="KEGG" id="mhd:Marky_0401"/>
<dbReference type="SUPFAM" id="SSF140990">
    <property type="entry name" value="FtsH protease domain-like"/>
    <property type="match status" value="1"/>
</dbReference>
<comment type="similarity">
    <text evidence="15 16">In the central section; belongs to the AAA ATPase family.</text>
</comment>
<sequence>MLPNRINPWTIVLLVILGYWLFTAVNGSTQPKLTYTEFRRFVAEGKVAEVVVEDTRIVGVFKTPERLERGGTTTTTKRFVVTLPPPQVGDPDLLNFLEENGVQVAIKSPSFWPQFLIYFAPTLLLIAFFWYFFMRSQGGAGQVMQFGQSRARVYGREKRVPTTFRDVAGHEEVKRELMEVVDFLKNPQKYIAIGAEIPKGVLLVGPPGTGKTLLARAVAGEAGVPFFSVSASEFMEMFVGVGASRVRTLFDEARKNAPAIIFIDELDSIGRKRGAGIGGGHDEREQTLNQILSEMDGFEKDTSVIVMAATNRPDILDPALLRPGRFDRQVVVGLPSQEERREILKVHMRNKPIENDVDVEELAHMTSGFSGADLKNLVNEAALQAARENAQKIRRDHFLTALDKIVLGLERGTLKLSPEERRAVAYHEAGHAVVSEVLPHADKTAKVSIVPRGMALGVRWARPEERVLVSKEHLMDELAVIMGGRAAEELFTGTVTTGAADDFKRATQIAKRMVLDWGMGEHFQHIAWGSDSGPVFLGEEIARKKDHSEETARLVDQDIRKILDEAYQRARDILEAHAPAMHRIAEELLERETIPGDRVREILAEARETTGQEAPTPEAEA</sequence>
<dbReference type="InterPro" id="IPR003593">
    <property type="entry name" value="AAA+_ATPase"/>
</dbReference>
<dbReference type="Pfam" id="PF00004">
    <property type="entry name" value="AAA"/>
    <property type="match status" value="1"/>
</dbReference>
<evidence type="ECO:0000256" key="6">
    <source>
        <dbReference type="ARBA" id="ARBA00022692"/>
    </source>
</evidence>
<dbReference type="eggNOG" id="COG0465">
    <property type="taxonomic scope" value="Bacteria"/>
</dbReference>
<dbReference type="Gene3D" id="1.20.58.760">
    <property type="entry name" value="Peptidase M41"/>
    <property type="match status" value="1"/>
</dbReference>
<dbReference type="SMART" id="SM00382">
    <property type="entry name" value="AAA"/>
    <property type="match status" value="1"/>
</dbReference>
<dbReference type="InterPro" id="IPR005936">
    <property type="entry name" value="FtsH"/>
</dbReference>
<keyword evidence="5 16" id="KW-0645">Protease</keyword>
<feature type="transmembrane region" description="Helical" evidence="16">
    <location>
        <begin position="115"/>
        <end position="133"/>
    </location>
</feature>
<evidence type="ECO:0000256" key="5">
    <source>
        <dbReference type="ARBA" id="ARBA00022670"/>
    </source>
</evidence>
<keyword evidence="14 16" id="KW-0472">Membrane</keyword>
<keyword evidence="11 16" id="KW-0067">ATP-binding</keyword>
<dbReference type="InterPro" id="IPR003960">
    <property type="entry name" value="ATPase_AAA_CS"/>
</dbReference>
<dbReference type="GO" id="GO:0030163">
    <property type="term" value="P:protein catabolic process"/>
    <property type="evidence" value="ECO:0007669"/>
    <property type="project" value="UniProtKB-UniRule"/>
</dbReference>
<dbReference type="PANTHER" id="PTHR23076:SF97">
    <property type="entry name" value="ATP-DEPENDENT ZINC METALLOPROTEASE YME1L1"/>
    <property type="match status" value="1"/>
</dbReference>
<dbReference type="InterPro" id="IPR027417">
    <property type="entry name" value="P-loop_NTPase"/>
</dbReference>
<keyword evidence="13 16" id="KW-0482">Metalloprotease</keyword>
<reference evidence="19 20" key="1">
    <citation type="journal article" date="2012" name="Stand. Genomic Sci.">
        <title>Complete genome sequence of the aerobic, heterotroph Marinithermus hydrothermalis type strain (T1(T)) from a deep-sea hydrothermal vent chimney.</title>
        <authorList>
            <person name="Copeland A."/>
            <person name="Gu W."/>
            <person name="Yasawong M."/>
            <person name="Lapidus A."/>
            <person name="Lucas S."/>
            <person name="Deshpande S."/>
            <person name="Pagani I."/>
            <person name="Tapia R."/>
            <person name="Cheng J.F."/>
            <person name="Goodwin L.A."/>
            <person name="Pitluck S."/>
            <person name="Liolios K."/>
            <person name="Ivanova N."/>
            <person name="Mavromatis K."/>
            <person name="Mikhailova N."/>
            <person name="Pati A."/>
            <person name="Chen A."/>
            <person name="Palaniappan K."/>
            <person name="Land M."/>
            <person name="Pan C."/>
            <person name="Brambilla E.M."/>
            <person name="Rohde M."/>
            <person name="Tindall B.J."/>
            <person name="Sikorski J."/>
            <person name="Goker M."/>
            <person name="Detter J.C."/>
            <person name="Bristow J."/>
            <person name="Eisen J.A."/>
            <person name="Markowitz V."/>
            <person name="Hugenholtz P."/>
            <person name="Kyrpides N.C."/>
            <person name="Klenk H.P."/>
            <person name="Woyke T."/>
        </authorList>
    </citation>
    <scope>NUCLEOTIDE SEQUENCE [LARGE SCALE GENOMIC DNA]</scope>
    <source>
        <strain evidence="20">DSM 14884 / JCM 11576 / T1</strain>
    </source>
</reference>
<comment type="subunit">
    <text evidence="16">Homohexamer.</text>
</comment>
<organism evidence="19 20">
    <name type="scientific">Marinithermus hydrothermalis (strain DSM 14884 / JCM 11576 / T1)</name>
    <dbReference type="NCBI Taxonomy" id="869210"/>
    <lineage>
        <taxon>Bacteria</taxon>
        <taxon>Thermotogati</taxon>
        <taxon>Deinococcota</taxon>
        <taxon>Deinococci</taxon>
        <taxon>Thermales</taxon>
        <taxon>Thermaceae</taxon>
        <taxon>Marinithermus</taxon>
    </lineage>
</organism>
<dbReference type="Pfam" id="PF06480">
    <property type="entry name" value="FtsH_ext"/>
    <property type="match status" value="1"/>
</dbReference>
<comment type="function">
    <text evidence="16">Acts as a processive, ATP-dependent zinc metallopeptidase for both cytoplasmic and membrane proteins. Plays a role in the quality control of integral membrane proteins.</text>
</comment>
<evidence type="ECO:0000313" key="19">
    <source>
        <dbReference type="EMBL" id="AEB11153.1"/>
    </source>
</evidence>
<evidence type="ECO:0000256" key="9">
    <source>
        <dbReference type="ARBA" id="ARBA00022801"/>
    </source>
</evidence>
<feature type="binding site" evidence="16">
    <location>
        <position position="502"/>
    </location>
    <ligand>
        <name>Zn(2+)</name>
        <dbReference type="ChEBI" id="CHEBI:29105"/>
        <note>catalytic</note>
    </ligand>
</feature>
<keyword evidence="10 16" id="KW-0862">Zinc</keyword>
<evidence type="ECO:0000256" key="11">
    <source>
        <dbReference type="ARBA" id="ARBA00022840"/>
    </source>
</evidence>
<comment type="similarity">
    <text evidence="17">Belongs to the AAA ATPase family.</text>
</comment>
<evidence type="ECO:0000256" key="16">
    <source>
        <dbReference type="HAMAP-Rule" id="MF_01458"/>
    </source>
</evidence>
<dbReference type="EMBL" id="CP002630">
    <property type="protein sequence ID" value="AEB11153.1"/>
    <property type="molecule type" value="Genomic_DNA"/>
</dbReference>
<dbReference type="InterPro" id="IPR011546">
    <property type="entry name" value="Pept_M41_FtsH_extracell"/>
</dbReference>
<feature type="domain" description="AAA+ ATPase" evidence="18">
    <location>
        <begin position="197"/>
        <end position="336"/>
    </location>
</feature>
<dbReference type="GO" id="GO:0004222">
    <property type="term" value="F:metalloendopeptidase activity"/>
    <property type="evidence" value="ECO:0007669"/>
    <property type="project" value="InterPro"/>
</dbReference>
<keyword evidence="20" id="KW-1185">Reference proteome</keyword>
<evidence type="ECO:0000256" key="2">
    <source>
        <dbReference type="ARBA" id="ARBA00010044"/>
    </source>
</evidence>
<keyword evidence="8 16" id="KW-0547">Nucleotide-binding</keyword>
<dbReference type="GO" id="GO:0004176">
    <property type="term" value="F:ATP-dependent peptidase activity"/>
    <property type="evidence" value="ECO:0007669"/>
    <property type="project" value="InterPro"/>
</dbReference>
<evidence type="ECO:0000256" key="17">
    <source>
        <dbReference type="RuleBase" id="RU003651"/>
    </source>
</evidence>
<feature type="binding site" evidence="16">
    <location>
        <position position="431"/>
    </location>
    <ligand>
        <name>Zn(2+)</name>
        <dbReference type="ChEBI" id="CHEBI:29105"/>
        <note>catalytic</note>
    </ligand>
</feature>
<dbReference type="HAMAP" id="MF_01458">
    <property type="entry name" value="FtsH"/>
    <property type="match status" value="1"/>
</dbReference>
<keyword evidence="7 16" id="KW-0479">Metal-binding</keyword>
<name>F2NKW4_MARHT</name>
<keyword evidence="3 16" id="KW-1003">Cell membrane</keyword>
<dbReference type="Gene3D" id="1.10.8.60">
    <property type="match status" value="1"/>
</dbReference>
<dbReference type="HOGENOM" id="CLU_000688_16_2_0"/>
<dbReference type="Pfam" id="PF17862">
    <property type="entry name" value="AAA_lid_3"/>
    <property type="match status" value="1"/>
</dbReference>
<dbReference type="FunFam" id="1.20.58.760:FF:000001">
    <property type="entry name" value="ATP-dependent zinc metalloprotease FtsH"/>
    <property type="match status" value="1"/>
</dbReference>
<evidence type="ECO:0000313" key="20">
    <source>
        <dbReference type="Proteomes" id="UP000007030"/>
    </source>
</evidence>
<keyword evidence="6 16" id="KW-0812">Transmembrane</keyword>
<comment type="cofactor">
    <cofactor evidence="16">
        <name>Zn(2+)</name>
        <dbReference type="ChEBI" id="CHEBI:29105"/>
    </cofactor>
    <text evidence="16">Binds 1 zinc ion per subunit.</text>
</comment>
<evidence type="ECO:0000256" key="1">
    <source>
        <dbReference type="ARBA" id="ARBA00004370"/>
    </source>
</evidence>
<dbReference type="GO" id="GO:0005886">
    <property type="term" value="C:plasma membrane"/>
    <property type="evidence" value="ECO:0007669"/>
    <property type="project" value="UniProtKB-SubCell"/>
</dbReference>
<gene>
    <name evidence="16" type="primary">ftsH</name>
    <name evidence="19" type="ordered locus">Marky_0401</name>
</gene>
<dbReference type="Gene3D" id="3.30.720.210">
    <property type="match status" value="1"/>
</dbReference>
<keyword evidence="9 16" id="KW-0378">Hydrolase</keyword>
<evidence type="ECO:0000256" key="7">
    <source>
        <dbReference type="ARBA" id="ARBA00022723"/>
    </source>
</evidence>
<dbReference type="SUPFAM" id="SSF52540">
    <property type="entry name" value="P-loop containing nucleoside triphosphate hydrolases"/>
    <property type="match status" value="1"/>
</dbReference>
<dbReference type="AlphaFoldDB" id="F2NKW4"/>
<evidence type="ECO:0000259" key="18">
    <source>
        <dbReference type="SMART" id="SM00382"/>
    </source>
</evidence>
<feature type="transmembrane region" description="Helical" evidence="16">
    <location>
        <begin position="6"/>
        <end position="25"/>
    </location>
</feature>
<keyword evidence="12 16" id="KW-1133">Transmembrane helix</keyword>
<evidence type="ECO:0000256" key="15">
    <source>
        <dbReference type="ARBA" id="ARBA00061570"/>
    </source>
</evidence>
<dbReference type="CDD" id="cd19501">
    <property type="entry name" value="RecA-like_FtsH"/>
    <property type="match status" value="1"/>
</dbReference>
<feature type="active site" evidence="16">
    <location>
        <position position="428"/>
    </location>
</feature>
<dbReference type="InterPro" id="IPR003959">
    <property type="entry name" value="ATPase_AAA_core"/>
</dbReference>
<comment type="subcellular location">
    <subcellularLocation>
        <location evidence="16">Cell inner membrane</location>
        <topology evidence="16">Multi-pass membrane protein</topology>
        <orientation evidence="16">Cytoplasmic side</orientation>
    </subcellularLocation>
    <subcellularLocation>
        <location evidence="1">Membrane</location>
    </subcellularLocation>
</comment>
<feature type="binding site" evidence="16">
    <location>
        <begin position="205"/>
        <end position="212"/>
    </location>
    <ligand>
        <name>ATP</name>
        <dbReference type="ChEBI" id="CHEBI:30616"/>
    </ligand>
</feature>
<evidence type="ECO:0000256" key="12">
    <source>
        <dbReference type="ARBA" id="ARBA00022989"/>
    </source>
</evidence>
<evidence type="ECO:0000256" key="10">
    <source>
        <dbReference type="ARBA" id="ARBA00022833"/>
    </source>
</evidence>
<evidence type="ECO:0000256" key="3">
    <source>
        <dbReference type="ARBA" id="ARBA00022475"/>
    </source>
</evidence>
<dbReference type="Proteomes" id="UP000007030">
    <property type="component" value="Chromosome"/>
</dbReference>
<accession>F2NKW4</accession>
<dbReference type="PANTHER" id="PTHR23076">
    <property type="entry name" value="METALLOPROTEASE M41 FTSH"/>
    <property type="match status" value="1"/>
</dbReference>
<protein>
    <recommendedName>
        <fullName evidence="16">ATP-dependent zinc metalloprotease FtsH</fullName>
        <ecNumber evidence="16">3.4.24.-</ecNumber>
    </recommendedName>
</protein>
<proteinExistence type="inferred from homology"/>
<dbReference type="FunFam" id="3.40.50.300:FF:000001">
    <property type="entry name" value="ATP-dependent zinc metalloprotease FtsH"/>
    <property type="match status" value="1"/>
</dbReference>
<comment type="similarity">
    <text evidence="2 16">In the C-terminal section; belongs to the peptidase M41 family.</text>
</comment>
<dbReference type="GO" id="GO:0008270">
    <property type="term" value="F:zinc ion binding"/>
    <property type="evidence" value="ECO:0007669"/>
    <property type="project" value="UniProtKB-UniRule"/>
</dbReference>
<dbReference type="NCBIfam" id="TIGR01241">
    <property type="entry name" value="FtsH_fam"/>
    <property type="match status" value="1"/>
</dbReference>
<evidence type="ECO:0000256" key="8">
    <source>
        <dbReference type="ARBA" id="ARBA00022741"/>
    </source>
</evidence>
<evidence type="ECO:0000256" key="13">
    <source>
        <dbReference type="ARBA" id="ARBA00023049"/>
    </source>
</evidence>